<dbReference type="Pfam" id="PF08814">
    <property type="entry name" value="XisH"/>
    <property type="match status" value="1"/>
</dbReference>
<dbReference type="SUPFAM" id="SSF52980">
    <property type="entry name" value="Restriction endonuclease-like"/>
    <property type="match status" value="1"/>
</dbReference>
<evidence type="ECO:0000313" key="1">
    <source>
        <dbReference type="EMBL" id="QTA85045.1"/>
    </source>
</evidence>
<dbReference type="InterPro" id="IPR011856">
    <property type="entry name" value="tRNA_endonuc-like_dom_sf"/>
</dbReference>
<sequence length="139" mass="16007">MPAKDFYHDIFVQSLIKEGWTITDDPLTLSYGNRDMYVDLGAERTVIAAERDKEKIAVEIKSFIGASPVRDLEIAVGQYSIYQSVLSEIESNRILYLAVPLRVYESILSERFGQLILTNLNIKVIVFDHKNERIVKWIQ</sequence>
<proteinExistence type="predicted"/>
<dbReference type="GO" id="GO:0003676">
    <property type="term" value="F:nucleic acid binding"/>
    <property type="evidence" value="ECO:0007669"/>
    <property type="project" value="InterPro"/>
</dbReference>
<dbReference type="Gene3D" id="3.40.1350.10">
    <property type="match status" value="1"/>
</dbReference>
<dbReference type="InterPro" id="IPR011335">
    <property type="entry name" value="Restrct_endonuc-II-like"/>
</dbReference>
<dbReference type="KEGG" id="dmm:dnm_010490"/>
<accession>A0A975BHB8</accession>
<dbReference type="CDD" id="cd22366">
    <property type="entry name" value="XisH-like"/>
    <property type="match status" value="1"/>
</dbReference>
<reference evidence="1" key="1">
    <citation type="journal article" date="2021" name="Microb. Physiol.">
        <title>Proteogenomic Insights into the Physiology of Marine, Sulfate-Reducing, Filamentous Desulfonema limicola and Desulfonema magnum.</title>
        <authorList>
            <person name="Schnaars V."/>
            <person name="Wohlbrand L."/>
            <person name="Scheve S."/>
            <person name="Hinrichs C."/>
            <person name="Reinhardt R."/>
            <person name="Rabus R."/>
        </authorList>
    </citation>
    <scope>NUCLEOTIDE SEQUENCE</scope>
    <source>
        <strain evidence="1">4be13</strain>
    </source>
</reference>
<gene>
    <name evidence="1" type="ORF">dnm_010490</name>
</gene>
<dbReference type="AlphaFoldDB" id="A0A975BHB8"/>
<name>A0A975BHB8_9BACT</name>
<evidence type="ECO:0000313" key="2">
    <source>
        <dbReference type="Proteomes" id="UP000663722"/>
    </source>
</evidence>
<dbReference type="EMBL" id="CP061800">
    <property type="protein sequence ID" value="QTA85045.1"/>
    <property type="molecule type" value="Genomic_DNA"/>
</dbReference>
<keyword evidence="2" id="KW-1185">Reference proteome</keyword>
<dbReference type="RefSeq" id="WP_207681265.1">
    <property type="nucleotide sequence ID" value="NZ_CP061800.1"/>
</dbReference>
<dbReference type="Proteomes" id="UP000663722">
    <property type="component" value="Chromosome"/>
</dbReference>
<dbReference type="InterPro" id="IPR014919">
    <property type="entry name" value="XisH"/>
</dbReference>
<organism evidence="1 2">
    <name type="scientific">Desulfonema magnum</name>
    <dbReference type="NCBI Taxonomy" id="45655"/>
    <lineage>
        <taxon>Bacteria</taxon>
        <taxon>Pseudomonadati</taxon>
        <taxon>Thermodesulfobacteriota</taxon>
        <taxon>Desulfobacteria</taxon>
        <taxon>Desulfobacterales</taxon>
        <taxon>Desulfococcaceae</taxon>
        <taxon>Desulfonema</taxon>
    </lineage>
</organism>
<protein>
    <submittedName>
        <fullName evidence="1">XisH protein domain-conaining protein</fullName>
    </submittedName>
</protein>